<protein>
    <recommendedName>
        <fullName evidence="7">Citrate transporter-like domain-containing protein</fullName>
    </recommendedName>
</protein>
<evidence type="ECO:0000256" key="1">
    <source>
        <dbReference type="ARBA" id="ARBA00004141"/>
    </source>
</evidence>
<dbReference type="Pfam" id="PF03600">
    <property type="entry name" value="CitMHS"/>
    <property type="match status" value="1"/>
</dbReference>
<feature type="transmembrane region" description="Helical" evidence="6">
    <location>
        <begin position="6"/>
        <end position="21"/>
    </location>
</feature>
<feature type="transmembrane region" description="Helical" evidence="6">
    <location>
        <begin position="233"/>
        <end position="251"/>
    </location>
</feature>
<evidence type="ECO:0000256" key="3">
    <source>
        <dbReference type="ARBA" id="ARBA00022692"/>
    </source>
</evidence>
<feature type="transmembrane region" description="Helical" evidence="6">
    <location>
        <begin position="178"/>
        <end position="202"/>
    </location>
</feature>
<keyword evidence="2" id="KW-0813">Transport</keyword>
<keyword evidence="3 6" id="KW-0812">Transmembrane</keyword>
<evidence type="ECO:0000259" key="7">
    <source>
        <dbReference type="Pfam" id="PF03600"/>
    </source>
</evidence>
<keyword evidence="4 6" id="KW-1133">Transmembrane helix</keyword>
<proteinExistence type="predicted"/>
<evidence type="ECO:0000313" key="9">
    <source>
        <dbReference type="Proteomes" id="UP000388452"/>
    </source>
</evidence>
<feature type="transmembrane region" description="Helical" evidence="6">
    <location>
        <begin position="28"/>
        <end position="50"/>
    </location>
</feature>
<dbReference type="Proteomes" id="UP000388452">
    <property type="component" value="Chromosome"/>
</dbReference>
<evidence type="ECO:0000256" key="4">
    <source>
        <dbReference type="ARBA" id="ARBA00022989"/>
    </source>
</evidence>
<name>A0A5P8JSH8_9LACO</name>
<evidence type="ECO:0000313" key="8">
    <source>
        <dbReference type="EMBL" id="QFQ92038.1"/>
    </source>
</evidence>
<feature type="transmembrane region" description="Helical" evidence="6">
    <location>
        <begin position="285"/>
        <end position="306"/>
    </location>
</feature>
<dbReference type="AlphaFoldDB" id="A0A5P8JSH8"/>
<accession>A0A5P8JSH8</accession>
<feature type="transmembrane region" description="Helical" evidence="6">
    <location>
        <begin position="413"/>
        <end position="433"/>
    </location>
</feature>
<dbReference type="EMBL" id="CP045068">
    <property type="protein sequence ID" value="QFQ92038.1"/>
    <property type="molecule type" value="Genomic_DNA"/>
</dbReference>
<feature type="domain" description="Citrate transporter-like" evidence="7">
    <location>
        <begin position="5"/>
        <end position="319"/>
    </location>
</feature>
<evidence type="ECO:0000256" key="2">
    <source>
        <dbReference type="ARBA" id="ARBA00022448"/>
    </source>
</evidence>
<feature type="transmembrane region" description="Helical" evidence="6">
    <location>
        <begin position="257"/>
        <end position="273"/>
    </location>
</feature>
<organism evidence="8 9">
    <name type="scientific">Lacticaseibacillus manihotivorans</name>
    <dbReference type="NCBI Taxonomy" id="88233"/>
    <lineage>
        <taxon>Bacteria</taxon>
        <taxon>Bacillati</taxon>
        <taxon>Bacillota</taxon>
        <taxon>Bacilli</taxon>
        <taxon>Lactobacillales</taxon>
        <taxon>Lactobacillaceae</taxon>
        <taxon>Lacticaseibacillus</taxon>
    </lineage>
</organism>
<reference evidence="8 9" key="1">
    <citation type="submission" date="2019-10" db="EMBL/GenBank/DDBJ databases">
        <title>Genome sequencing of Lactobacillus manihotivorans.</title>
        <authorList>
            <person name="Kim K."/>
        </authorList>
    </citation>
    <scope>NUCLEOTIDE SEQUENCE [LARGE SCALE GENOMIC DNA]</scope>
    <source>
        <strain evidence="8 9">LM010</strain>
    </source>
</reference>
<sequence length="434" mass="48549">MSYLAFMGFAMMILITVLLMKQKVSTIFAFTVVPIVFAILVGASVTQIGGYVSKGILKTYEIALMMMFSMPYFTLVSDAGMFDYIVKAILKRVKLTAPIICMLTVLVASICELDSSVLSVFLITVPLMLPLYKKFNIDLKILPFLCSASVILMTSKPWDSRMLRAASLTSTKNASTVLFMHMLPVQLIGMVALFAFAAYLGWRQMKNRTDKTEIDRNELLAMIKDTELSRPKLFIPNLLMTAIVIFVLVAFPDIPQYFVFAVGLVLASMMNYPEKKLQGKLLQKYYSKLWPVTPAVLLSGVVVGVMQYSGMLDQMVKVLMMVIPAAIGPWVYLILAMLATPLMFIFTNDTWFYALIPIVAAFSAKYGISTDVVIVTMFMNFGAMVSPIAQPQIYVATDLTDRMPLATYVKFSFWKLWGMNIAWTVVGFALGVFR</sequence>
<keyword evidence="5 6" id="KW-0472">Membrane</keyword>
<evidence type="ECO:0000256" key="6">
    <source>
        <dbReference type="SAM" id="Phobius"/>
    </source>
</evidence>
<comment type="subcellular location">
    <subcellularLocation>
        <location evidence="1">Membrane</location>
        <topology evidence="1">Multi-pass membrane protein</topology>
    </subcellularLocation>
</comment>
<dbReference type="InterPro" id="IPR004680">
    <property type="entry name" value="Cit_transptr-like_dom"/>
</dbReference>
<evidence type="ECO:0000256" key="5">
    <source>
        <dbReference type="ARBA" id="ARBA00023136"/>
    </source>
</evidence>
<dbReference type="RefSeq" id="WP_056963230.1">
    <property type="nucleotide sequence ID" value="NZ_CP045068.1"/>
</dbReference>
<feature type="transmembrane region" description="Helical" evidence="6">
    <location>
        <begin position="318"/>
        <end position="339"/>
    </location>
</feature>
<feature type="transmembrane region" description="Helical" evidence="6">
    <location>
        <begin position="62"/>
        <end position="86"/>
    </location>
</feature>
<dbReference type="GO" id="GO:0055085">
    <property type="term" value="P:transmembrane transport"/>
    <property type="evidence" value="ECO:0007669"/>
    <property type="project" value="InterPro"/>
</dbReference>
<gene>
    <name evidence="8" type="ORF">LM010_11680</name>
</gene>
<dbReference type="GO" id="GO:0016020">
    <property type="term" value="C:membrane"/>
    <property type="evidence" value="ECO:0007669"/>
    <property type="project" value="UniProtKB-SubCell"/>
</dbReference>
<feature type="transmembrane region" description="Helical" evidence="6">
    <location>
        <begin position="351"/>
        <end position="368"/>
    </location>
</feature>